<accession>A0A7Y2H111</accession>
<organism evidence="2 3">
    <name type="scientific">Eiseniibacteriota bacterium</name>
    <dbReference type="NCBI Taxonomy" id="2212470"/>
    <lineage>
        <taxon>Bacteria</taxon>
        <taxon>Candidatus Eiseniibacteriota</taxon>
    </lineage>
</organism>
<reference evidence="2 3" key="1">
    <citation type="submission" date="2020-03" db="EMBL/GenBank/DDBJ databases">
        <title>Metabolic flexibility allows generalist bacteria to become dominant in a frequently disturbed ecosystem.</title>
        <authorList>
            <person name="Chen Y.-J."/>
            <person name="Leung P.M."/>
            <person name="Bay S.K."/>
            <person name="Hugenholtz P."/>
            <person name="Kessler A.J."/>
            <person name="Shelley G."/>
            <person name="Waite D.W."/>
            <person name="Cook P.L."/>
            <person name="Greening C."/>
        </authorList>
    </citation>
    <scope>NUCLEOTIDE SEQUENCE [LARGE SCALE GENOMIC DNA]</scope>
    <source>
        <strain evidence="2">SS_bin_28</strain>
    </source>
</reference>
<dbReference type="Gene3D" id="3.40.50.1240">
    <property type="entry name" value="Phosphoglycerate mutase-like"/>
    <property type="match status" value="1"/>
</dbReference>
<name>A0A7Y2H111_UNCEI</name>
<sequence>MSAVLFLLVAFSCAAQTSQAEDAVYYLLRHAEKEAKSDAADPKNPGLTVEGQARAQALVRFLEQEELTGILST</sequence>
<feature type="signal peptide" evidence="1">
    <location>
        <begin position="1"/>
        <end position="20"/>
    </location>
</feature>
<gene>
    <name evidence="2" type="ORF">HKN21_01925</name>
</gene>
<keyword evidence="1" id="KW-0732">Signal</keyword>
<evidence type="ECO:0000313" key="3">
    <source>
        <dbReference type="Proteomes" id="UP000547674"/>
    </source>
</evidence>
<protein>
    <submittedName>
        <fullName evidence="2">Phosphoglycerate mutase</fullName>
    </submittedName>
</protein>
<dbReference type="InterPro" id="IPR029033">
    <property type="entry name" value="His_PPase_superfam"/>
</dbReference>
<feature type="non-terminal residue" evidence="2">
    <location>
        <position position="73"/>
    </location>
</feature>
<dbReference type="AlphaFoldDB" id="A0A7Y2H111"/>
<comment type="caution">
    <text evidence="2">The sequence shown here is derived from an EMBL/GenBank/DDBJ whole genome shotgun (WGS) entry which is preliminary data.</text>
</comment>
<dbReference type="EMBL" id="JABDJR010000064">
    <property type="protein sequence ID" value="NNF05496.1"/>
    <property type="molecule type" value="Genomic_DNA"/>
</dbReference>
<proteinExistence type="predicted"/>
<dbReference type="Proteomes" id="UP000547674">
    <property type="component" value="Unassembled WGS sequence"/>
</dbReference>
<evidence type="ECO:0000313" key="2">
    <source>
        <dbReference type="EMBL" id="NNF05496.1"/>
    </source>
</evidence>
<feature type="chain" id="PRO_5031319711" evidence="1">
    <location>
        <begin position="21"/>
        <end position="73"/>
    </location>
</feature>
<evidence type="ECO:0000256" key="1">
    <source>
        <dbReference type="SAM" id="SignalP"/>
    </source>
</evidence>